<keyword evidence="4" id="KW-1185">Reference proteome</keyword>
<dbReference type="Pfam" id="PF12172">
    <property type="entry name" value="zf-ChsH2"/>
    <property type="match status" value="1"/>
</dbReference>
<sequence>MTTLPSNPETAAFRDACRDHRLLVRKCTACGKVHWYPRTLCPICFSDKTVWQDSPGTGVIYSYSVMRRVATPYAIAYVTLDEGVSLMTNIVEADLDGLRIGQRVKVAFREQPDGSAVPVFRPAV</sequence>
<evidence type="ECO:0000313" key="3">
    <source>
        <dbReference type="EMBL" id="MFC3678291.1"/>
    </source>
</evidence>
<protein>
    <submittedName>
        <fullName evidence="3">Zn-ribbon domain-containing OB-fold protein</fullName>
    </submittedName>
</protein>
<name>A0ABV7VNH0_9PROT</name>
<dbReference type="InterPro" id="IPR012340">
    <property type="entry name" value="NA-bd_OB-fold"/>
</dbReference>
<evidence type="ECO:0000313" key="4">
    <source>
        <dbReference type="Proteomes" id="UP001595711"/>
    </source>
</evidence>
<dbReference type="Pfam" id="PF01796">
    <property type="entry name" value="OB_ChsH2_C"/>
    <property type="match status" value="1"/>
</dbReference>
<evidence type="ECO:0000259" key="2">
    <source>
        <dbReference type="Pfam" id="PF12172"/>
    </source>
</evidence>
<proteinExistence type="predicted"/>
<dbReference type="RefSeq" id="WP_379729915.1">
    <property type="nucleotide sequence ID" value="NZ_JBHRYJ010000008.1"/>
</dbReference>
<dbReference type="InterPro" id="IPR052513">
    <property type="entry name" value="Thioester_dehydratase-like"/>
</dbReference>
<dbReference type="EMBL" id="JBHRYJ010000008">
    <property type="protein sequence ID" value="MFC3678291.1"/>
    <property type="molecule type" value="Genomic_DNA"/>
</dbReference>
<organism evidence="3 4">
    <name type="scientific">Ferrovibrio xuzhouensis</name>
    <dbReference type="NCBI Taxonomy" id="1576914"/>
    <lineage>
        <taxon>Bacteria</taxon>
        <taxon>Pseudomonadati</taxon>
        <taxon>Pseudomonadota</taxon>
        <taxon>Alphaproteobacteria</taxon>
        <taxon>Rhodospirillales</taxon>
        <taxon>Rhodospirillaceae</taxon>
        <taxon>Ferrovibrio</taxon>
    </lineage>
</organism>
<dbReference type="InterPro" id="IPR022002">
    <property type="entry name" value="ChsH2_Znr"/>
</dbReference>
<dbReference type="PANTHER" id="PTHR34075:SF5">
    <property type="entry name" value="BLR3430 PROTEIN"/>
    <property type="match status" value="1"/>
</dbReference>
<reference evidence="4" key="1">
    <citation type="journal article" date="2019" name="Int. J. Syst. Evol. Microbiol.">
        <title>The Global Catalogue of Microorganisms (GCM) 10K type strain sequencing project: providing services to taxonomists for standard genome sequencing and annotation.</title>
        <authorList>
            <consortium name="The Broad Institute Genomics Platform"/>
            <consortium name="The Broad Institute Genome Sequencing Center for Infectious Disease"/>
            <person name="Wu L."/>
            <person name="Ma J."/>
        </authorList>
    </citation>
    <scope>NUCLEOTIDE SEQUENCE [LARGE SCALE GENOMIC DNA]</scope>
    <source>
        <strain evidence="4">KCTC 42182</strain>
    </source>
</reference>
<dbReference type="Proteomes" id="UP001595711">
    <property type="component" value="Unassembled WGS sequence"/>
</dbReference>
<comment type="caution">
    <text evidence="3">The sequence shown here is derived from an EMBL/GenBank/DDBJ whole genome shotgun (WGS) entry which is preliminary data.</text>
</comment>
<dbReference type="SUPFAM" id="SSF50249">
    <property type="entry name" value="Nucleic acid-binding proteins"/>
    <property type="match status" value="1"/>
</dbReference>
<feature type="domain" description="ChsH2 C-terminal OB-fold" evidence="1">
    <location>
        <begin position="51"/>
        <end position="109"/>
    </location>
</feature>
<gene>
    <name evidence="3" type="ORF">ACFOOQ_22290</name>
</gene>
<dbReference type="InterPro" id="IPR002878">
    <property type="entry name" value="ChsH2_C"/>
</dbReference>
<accession>A0ABV7VNH0</accession>
<dbReference type="Gene3D" id="6.10.30.10">
    <property type="match status" value="1"/>
</dbReference>
<feature type="domain" description="ChsH2 rubredoxin-like zinc ribbon" evidence="2">
    <location>
        <begin position="14"/>
        <end position="48"/>
    </location>
</feature>
<evidence type="ECO:0000259" key="1">
    <source>
        <dbReference type="Pfam" id="PF01796"/>
    </source>
</evidence>
<dbReference type="PANTHER" id="PTHR34075">
    <property type="entry name" value="BLR3430 PROTEIN"/>
    <property type="match status" value="1"/>
</dbReference>